<dbReference type="SMART" id="SM00228">
    <property type="entry name" value="PDZ"/>
    <property type="match status" value="2"/>
</dbReference>
<evidence type="ECO:0000256" key="3">
    <source>
        <dbReference type="ARBA" id="ARBA00022729"/>
    </source>
</evidence>
<organism evidence="11 12">
    <name type="scientific">candidate division WOR-3 bacterium JGI_Cruoil_03_51_56</name>
    <dbReference type="NCBI Taxonomy" id="1973747"/>
    <lineage>
        <taxon>Bacteria</taxon>
        <taxon>Bacteria division WOR-3</taxon>
    </lineage>
</organism>
<dbReference type="GO" id="GO:0006508">
    <property type="term" value="P:proteolysis"/>
    <property type="evidence" value="ECO:0007669"/>
    <property type="project" value="UniProtKB-KW"/>
</dbReference>
<dbReference type="AlphaFoldDB" id="A0A235BRM4"/>
<feature type="binding site" evidence="9">
    <location>
        <position position="163"/>
    </location>
    <ligand>
        <name>substrate</name>
    </ligand>
</feature>
<dbReference type="Pfam" id="PF13180">
    <property type="entry name" value="PDZ_2"/>
    <property type="match status" value="1"/>
</dbReference>
<dbReference type="PANTHER" id="PTHR43343">
    <property type="entry name" value="PEPTIDASE S12"/>
    <property type="match status" value="1"/>
</dbReference>
<dbReference type="SUPFAM" id="SSF50156">
    <property type="entry name" value="PDZ domain-like"/>
    <property type="match status" value="2"/>
</dbReference>
<keyword evidence="4" id="KW-0677">Repeat</keyword>
<dbReference type="InterPro" id="IPR036034">
    <property type="entry name" value="PDZ_sf"/>
</dbReference>
<comment type="subcellular location">
    <subcellularLocation>
        <location evidence="1">Periplasm</location>
    </subcellularLocation>
</comment>
<dbReference type="Pfam" id="PF13365">
    <property type="entry name" value="Trypsin_2"/>
    <property type="match status" value="1"/>
</dbReference>
<dbReference type="GO" id="GO:0042597">
    <property type="term" value="C:periplasmic space"/>
    <property type="evidence" value="ECO:0007669"/>
    <property type="project" value="UniProtKB-SubCell"/>
</dbReference>
<evidence type="ECO:0000259" key="10">
    <source>
        <dbReference type="PROSITE" id="PS50106"/>
    </source>
</evidence>
<dbReference type="Gene3D" id="2.30.42.10">
    <property type="match status" value="2"/>
</dbReference>
<evidence type="ECO:0000313" key="12">
    <source>
        <dbReference type="Proteomes" id="UP000215559"/>
    </source>
</evidence>
<dbReference type="InterPro" id="IPR051201">
    <property type="entry name" value="Chloro_Bact_Ser_Proteases"/>
</dbReference>
<evidence type="ECO:0000256" key="9">
    <source>
        <dbReference type="PIRSR" id="PIRSR611782-2"/>
    </source>
</evidence>
<keyword evidence="5" id="KW-0574">Periplasm</keyword>
<dbReference type="CDD" id="cd10839">
    <property type="entry name" value="cpPDZ1_DegP-like"/>
    <property type="match status" value="1"/>
</dbReference>
<feature type="active site" description="Charge relay system" evidence="8">
    <location>
        <position position="241"/>
    </location>
</feature>
<feature type="binding site" evidence="9">
    <location>
        <begin position="239"/>
        <end position="241"/>
    </location>
    <ligand>
        <name>substrate</name>
    </ligand>
</feature>
<feature type="active site" description="Charge relay system" evidence="8">
    <location>
        <position position="163"/>
    </location>
</feature>
<gene>
    <name evidence="11" type="ORF">CH330_07455</name>
</gene>
<dbReference type="InterPro" id="IPR001478">
    <property type="entry name" value="PDZ"/>
</dbReference>
<keyword evidence="3" id="KW-0732">Signal</keyword>
<evidence type="ECO:0000256" key="5">
    <source>
        <dbReference type="ARBA" id="ARBA00022764"/>
    </source>
</evidence>
<dbReference type="PROSITE" id="PS50106">
    <property type="entry name" value="PDZ"/>
    <property type="match status" value="2"/>
</dbReference>
<feature type="binding site" evidence="9">
    <location>
        <position position="73"/>
    </location>
    <ligand>
        <name>substrate</name>
    </ligand>
</feature>
<dbReference type="GO" id="GO:0004252">
    <property type="term" value="F:serine-type endopeptidase activity"/>
    <property type="evidence" value="ECO:0007669"/>
    <property type="project" value="InterPro"/>
</dbReference>
<evidence type="ECO:0000313" key="11">
    <source>
        <dbReference type="EMBL" id="OYD14871.1"/>
    </source>
</evidence>
<feature type="active site" description="Charge relay system" evidence="8">
    <location>
        <position position="130"/>
    </location>
</feature>
<sequence length="496" mass="53080">MRRISLRLAGAILAPAVLVAFLGGLIVAGVLDFAPKPAMAQPASVPVLSRSKESPFVAVADEVIPTVVNISAEKTIKHGQQKMPEFYGPFEEFFRDFSRNLPEIPFEEHRNALGSGVVIDPAGYIVTNNHVVAGFDNVVVKLSDGTEFRGKDVGLVGRDQKTDVAVLKVNSDKPLPAIRFGDASGIKVGDWAIAVGNAFGLQSTVTVGVISAKGRSGIPLPEGPSYQDFIQTDASVNPGNSGGPLVNIQGELIGINSAIRSPVGASVGIGFAVPVDMVKSVANQLIEHGRVIRGFLGVRPQPVTESIRKALGLKDTKGVLISEVVDDMPAEKAGLKEGDVIVQVNGKEIKDVPQFRRDIADVAPGAVVKLTIVRNGKRLERRVKLAEFPESSQAAVPPEKEHERPFGLSVRNLTREEQKDAKVEGGVLVESVESGSIADDAGIERGDIILRIGKKKIEDLSSFNKVAQRLAKTKEVVLFRIERSGIRMFVGVEPKE</sequence>
<dbReference type="Proteomes" id="UP000215559">
    <property type="component" value="Unassembled WGS sequence"/>
</dbReference>
<evidence type="ECO:0000256" key="1">
    <source>
        <dbReference type="ARBA" id="ARBA00004418"/>
    </source>
</evidence>
<dbReference type="InterPro" id="IPR041489">
    <property type="entry name" value="PDZ_6"/>
</dbReference>
<dbReference type="InterPro" id="IPR001940">
    <property type="entry name" value="Peptidase_S1C"/>
</dbReference>
<dbReference type="PRINTS" id="PR00834">
    <property type="entry name" value="PROTEASES2C"/>
</dbReference>
<name>A0A235BRM4_UNCW3</name>
<dbReference type="Gene3D" id="2.40.10.120">
    <property type="match status" value="1"/>
</dbReference>
<dbReference type="PANTHER" id="PTHR43343:SF3">
    <property type="entry name" value="PROTEASE DO-LIKE 8, CHLOROPLASTIC"/>
    <property type="match status" value="1"/>
</dbReference>
<evidence type="ECO:0000256" key="6">
    <source>
        <dbReference type="ARBA" id="ARBA00022801"/>
    </source>
</evidence>
<evidence type="ECO:0000256" key="8">
    <source>
        <dbReference type="PIRSR" id="PIRSR611782-1"/>
    </source>
</evidence>
<evidence type="ECO:0000256" key="7">
    <source>
        <dbReference type="ARBA" id="ARBA00022825"/>
    </source>
</evidence>
<reference evidence="11 12" key="1">
    <citation type="submission" date="2017-07" db="EMBL/GenBank/DDBJ databases">
        <title>Recovery of genomes from metagenomes via a dereplication, aggregation, and scoring strategy.</title>
        <authorList>
            <person name="Sieber C.M."/>
            <person name="Probst A.J."/>
            <person name="Sharrar A."/>
            <person name="Thomas B.C."/>
            <person name="Hess M."/>
            <person name="Tringe S.G."/>
            <person name="Banfield J.F."/>
        </authorList>
    </citation>
    <scope>NUCLEOTIDE SEQUENCE [LARGE SCALE GENOMIC DNA]</scope>
    <source>
        <strain evidence="11">JGI_Cruoil_03_51_56</strain>
    </source>
</reference>
<protein>
    <recommendedName>
        <fullName evidence="10">PDZ domain-containing protein</fullName>
    </recommendedName>
</protein>
<dbReference type="EMBL" id="NOZP01000134">
    <property type="protein sequence ID" value="OYD14871.1"/>
    <property type="molecule type" value="Genomic_DNA"/>
</dbReference>
<dbReference type="InterPro" id="IPR011782">
    <property type="entry name" value="Pept_S1C_Do"/>
</dbReference>
<dbReference type="InterPro" id="IPR009003">
    <property type="entry name" value="Peptidase_S1_PA"/>
</dbReference>
<evidence type="ECO:0000256" key="2">
    <source>
        <dbReference type="ARBA" id="ARBA00022670"/>
    </source>
</evidence>
<proteinExistence type="predicted"/>
<dbReference type="SUPFAM" id="SSF50494">
    <property type="entry name" value="Trypsin-like serine proteases"/>
    <property type="match status" value="1"/>
</dbReference>
<keyword evidence="7" id="KW-0720">Serine protease</keyword>
<feature type="domain" description="PDZ" evidence="10">
    <location>
        <begin position="285"/>
        <end position="376"/>
    </location>
</feature>
<keyword evidence="2" id="KW-0645">Protease</keyword>
<feature type="binding site" evidence="9">
    <location>
        <position position="130"/>
    </location>
    <ligand>
        <name>substrate</name>
    </ligand>
</feature>
<accession>A0A235BRM4</accession>
<comment type="caution">
    <text evidence="11">The sequence shown here is derived from an EMBL/GenBank/DDBJ whole genome shotgun (WGS) entry which is preliminary data.</text>
</comment>
<feature type="domain" description="PDZ" evidence="10">
    <location>
        <begin position="395"/>
        <end position="485"/>
    </location>
</feature>
<keyword evidence="6" id="KW-0378">Hydrolase</keyword>
<dbReference type="NCBIfam" id="TIGR02037">
    <property type="entry name" value="degP_htrA_DO"/>
    <property type="match status" value="1"/>
</dbReference>
<evidence type="ECO:0000256" key="4">
    <source>
        <dbReference type="ARBA" id="ARBA00022737"/>
    </source>
</evidence>
<dbReference type="Pfam" id="PF17820">
    <property type="entry name" value="PDZ_6"/>
    <property type="match status" value="1"/>
</dbReference>